<evidence type="ECO:0008006" key="4">
    <source>
        <dbReference type="Google" id="ProtNLM"/>
    </source>
</evidence>
<dbReference type="PROSITE" id="PS51257">
    <property type="entry name" value="PROKAR_LIPOPROTEIN"/>
    <property type="match status" value="1"/>
</dbReference>
<sequence length="40" mass="4437">MKRKMVALIASICTVMALSISASACVYAYYQPEEPEALRK</sequence>
<reference evidence="3" key="1">
    <citation type="submission" date="2015-08" db="EMBL/GenBank/DDBJ databases">
        <title>Genome sequence of the strict anaerobe Clostridium homopropionicum LuHBu1 (DSM 5847T).</title>
        <authorList>
            <person name="Poehlein A."/>
            <person name="Beck M."/>
            <person name="Schiel-Bengelsdorf B."/>
            <person name="Bengelsdorf F.R."/>
            <person name="Daniel R."/>
            <person name="Duerre P."/>
        </authorList>
    </citation>
    <scope>NUCLEOTIDE SEQUENCE [LARGE SCALE GENOMIC DNA]</scope>
    <source>
        <strain evidence="3">DSM 5847</strain>
    </source>
</reference>
<dbReference type="Proteomes" id="UP000037043">
    <property type="component" value="Unassembled WGS sequence"/>
</dbReference>
<dbReference type="InterPro" id="IPR009229">
    <property type="entry name" value="AgrD"/>
</dbReference>
<evidence type="ECO:0000313" key="2">
    <source>
        <dbReference type="EMBL" id="KOA19998.1"/>
    </source>
</evidence>
<comment type="caution">
    <text evidence="2">The sequence shown here is derived from an EMBL/GenBank/DDBJ whole genome shotgun (WGS) entry which is preliminary data.</text>
</comment>
<protein>
    <recommendedName>
        <fullName evidence="4">Cyclic lactone autoinducer peptide</fullName>
    </recommendedName>
</protein>
<feature type="chain" id="PRO_5039141594" description="Cyclic lactone autoinducer peptide" evidence="1">
    <location>
        <begin position="25"/>
        <end position="40"/>
    </location>
</feature>
<dbReference type="EMBL" id="LHUR01000021">
    <property type="protein sequence ID" value="KOA19998.1"/>
    <property type="molecule type" value="Genomic_DNA"/>
</dbReference>
<gene>
    <name evidence="2" type="ORF">CLHOM_15630</name>
</gene>
<proteinExistence type="predicted"/>
<dbReference type="NCBIfam" id="TIGR04223">
    <property type="entry name" value="quorum_AgrD"/>
    <property type="match status" value="1"/>
</dbReference>
<keyword evidence="1" id="KW-0732">Signal</keyword>
<accession>A0A0L6ZB27</accession>
<evidence type="ECO:0000256" key="1">
    <source>
        <dbReference type="SAM" id="SignalP"/>
    </source>
</evidence>
<dbReference type="RefSeq" id="WP_052221127.1">
    <property type="nucleotide sequence ID" value="NZ_LHUR01000021.1"/>
</dbReference>
<organism evidence="2 3">
    <name type="scientific">Clostridium homopropionicum DSM 5847</name>
    <dbReference type="NCBI Taxonomy" id="1121318"/>
    <lineage>
        <taxon>Bacteria</taxon>
        <taxon>Bacillati</taxon>
        <taxon>Bacillota</taxon>
        <taxon>Clostridia</taxon>
        <taxon>Eubacteriales</taxon>
        <taxon>Clostridiaceae</taxon>
        <taxon>Clostridium</taxon>
    </lineage>
</organism>
<dbReference type="PATRIC" id="fig|1121318.3.peg.1572"/>
<dbReference type="STRING" id="36844.SAMN04488501_11237"/>
<feature type="signal peptide" evidence="1">
    <location>
        <begin position="1"/>
        <end position="24"/>
    </location>
</feature>
<name>A0A0L6ZB27_9CLOT</name>
<keyword evidence="3" id="KW-1185">Reference proteome</keyword>
<evidence type="ECO:0000313" key="3">
    <source>
        <dbReference type="Proteomes" id="UP000037043"/>
    </source>
</evidence>
<dbReference type="AlphaFoldDB" id="A0A0L6ZB27"/>